<reference evidence="4" key="1">
    <citation type="submission" date="2020-05" db="EMBL/GenBank/DDBJ databases">
        <authorList>
            <person name="Chiriac C."/>
            <person name="Salcher M."/>
            <person name="Ghai R."/>
            <person name="Kavagutti S V."/>
        </authorList>
    </citation>
    <scope>NUCLEOTIDE SEQUENCE</scope>
</reference>
<gene>
    <name evidence="2" type="ORF">UFOVP1150_14</name>
    <name evidence="3" type="ORF">UFOVP1329_33</name>
    <name evidence="4" type="ORF">UFOVP1595_3</name>
</gene>
<dbReference type="EMBL" id="LR797098">
    <property type="protein sequence ID" value="CAB4186573.1"/>
    <property type="molecule type" value="Genomic_DNA"/>
</dbReference>
<dbReference type="EMBL" id="LR797464">
    <property type="protein sequence ID" value="CAB4218208.1"/>
    <property type="molecule type" value="Genomic_DNA"/>
</dbReference>
<evidence type="ECO:0000256" key="1">
    <source>
        <dbReference type="SAM" id="Coils"/>
    </source>
</evidence>
<evidence type="ECO:0000313" key="2">
    <source>
        <dbReference type="EMBL" id="CAB4186573.1"/>
    </source>
</evidence>
<name>A0A6J5SRT4_9CAUD</name>
<sequence length="103" mass="11357">MKIPPPIIKLYVVTEDHNSINSIEAEVHAKTYRCLYRSAVTDFRIIIPHGDPAVFLSAVAAAKANLARRAKRLEQLKQAVVNARAAVQHAYILLNSVEEVAAP</sequence>
<accession>A0A6J5SRT4</accession>
<dbReference type="EMBL" id="LR797282">
    <property type="protein sequence ID" value="CAB4199265.1"/>
    <property type="molecule type" value="Genomic_DNA"/>
</dbReference>
<organism evidence="4">
    <name type="scientific">uncultured Caudovirales phage</name>
    <dbReference type="NCBI Taxonomy" id="2100421"/>
    <lineage>
        <taxon>Viruses</taxon>
        <taxon>Duplodnaviria</taxon>
        <taxon>Heunggongvirae</taxon>
        <taxon>Uroviricota</taxon>
        <taxon>Caudoviricetes</taxon>
        <taxon>Peduoviridae</taxon>
        <taxon>Maltschvirus</taxon>
        <taxon>Maltschvirus maltsch</taxon>
    </lineage>
</organism>
<protein>
    <submittedName>
        <fullName evidence="4">Uncharacterized protein</fullName>
    </submittedName>
</protein>
<keyword evidence="1" id="KW-0175">Coiled coil</keyword>
<feature type="coiled-coil region" evidence="1">
    <location>
        <begin position="56"/>
        <end position="86"/>
    </location>
</feature>
<evidence type="ECO:0000313" key="4">
    <source>
        <dbReference type="EMBL" id="CAB4218208.1"/>
    </source>
</evidence>
<evidence type="ECO:0000313" key="3">
    <source>
        <dbReference type="EMBL" id="CAB4199265.1"/>
    </source>
</evidence>
<proteinExistence type="predicted"/>